<feature type="transmembrane region" description="Helical" evidence="1">
    <location>
        <begin position="15"/>
        <end position="36"/>
    </location>
</feature>
<organism evidence="2 3">
    <name type="scientific">Vibrio jasicida</name>
    <dbReference type="NCBI Taxonomy" id="766224"/>
    <lineage>
        <taxon>Bacteria</taxon>
        <taxon>Pseudomonadati</taxon>
        <taxon>Pseudomonadota</taxon>
        <taxon>Gammaproteobacteria</taxon>
        <taxon>Vibrionales</taxon>
        <taxon>Vibrionaceae</taxon>
        <taxon>Vibrio</taxon>
    </lineage>
</organism>
<reference evidence="2" key="1">
    <citation type="submission" date="2022-01" db="EMBL/GenBank/DDBJ databases">
        <authorList>
            <person name="Lagorce A."/>
        </authorList>
    </citation>
    <scope>NUCLEOTIDE SEQUENCE</scope>
    <source>
        <strain evidence="2">Th15_F1_A12</strain>
    </source>
</reference>
<gene>
    <name evidence="2" type="ORF">THF1A12_160096</name>
</gene>
<keyword evidence="1" id="KW-0472">Membrane</keyword>
<dbReference type="Proteomes" id="UP001295462">
    <property type="component" value="Unassembled WGS sequence"/>
</dbReference>
<evidence type="ECO:0000313" key="2">
    <source>
        <dbReference type="EMBL" id="CAH1580473.1"/>
    </source>
</evidence>
<accession>A0AAU9QHP1</accession>
<keyword evidence="1" id="KW-1133">Transmembrane helix</keyword>
<sequence length="37" mass="3832">MGCCNQAPKGGTGKLSYLLGLMALLFVVILLLAAFFG</sequence>
<dbReference type="EMBL" id="CAKMUD010000068">
    <property type="protein sequence ID" value="CAH1580473.1"/>
    <property type="molecule type" value="Genomic_DNA"/>
</dbReference>
<protein>
    <submittedName>
        <fullName evidence="2">Membrane protein</fullName>
    </submittedName>
</protein>
<proteinExistence type="predicted"/>
<comment type="caution">
    <text evidence="2">The sequence shown here is derived from an EMBL/GenBank/DDBJ whole genome shotgun (WGS) entry which is preliminary data.</text>
</comment>
<dbReference type="AlphaFoldDB" id="A0AAU9QHP1"/>
<evidence type="ECO:0000313" key="3">
    <source>
        <dbReference type="Proteomes" id="UP001295462"/>
    </source>
</evidence>
<evidence type="ECO:0000256" key="1">
    <source>
        <dbReference type="SAM" id="Phobius"/>
    </source>
</evidence>
<name>A0AAU9QHP1_9VIBR</name>
<keyword evidence="1" id="KW-0812">Transmembrane</keyword>